<keyword evidence="1" id="KW-0732">Signal</keyword>
<reference evidence="2" key="2">
    <citation type="submission" date="2015-06" db="UniProtKB">
        <authorList>
            <consortium name="EnsemblProtists"/>
        </authorList>
    </citation>
    <scope>IDENTIFICATION</scope>
    <source>
        <strain evidence="2">Pr102</strain>
    </source>
</reference>
<reference evidence="3" key="1">
    <citation type="journal article" date="2006" name="Science">
        <title>Phytophthora genome sequences uncover evolutionary origins and mechanisms of pathogenesis.</title>
        <authorList>
            <person name="Tyler B.M."/>
            <person name="Tripathy S."/>
            <person name="Zhang X."/>
            <person name="Dehal P."/>
            <person name="Jiang R.H."/>
            <person name="Aerts A."/>
            <person name="Arredondo F.D."/>
            <person name="Baxter L."/>
            <person name="Bensasson D."/>
            <person name="Beynon J.L."/>
            <person name="Chapman J."/>
            <person name="Damasceno C.M."/>
            <person name="Dorrance A.E."/>
            <person name="Dou D."/>
            <person name="Dickerman A.W."/>
            <person name="Dubchak I.L."/>
            <person name="Garbelotto M."/>
            <person name="Gijzen M."/>
            <person name="Gordon S.G."/>
            <person name="Govers F."/>
            <person name="Grunwald N.J."/>
            <person name="Huang W."/>
            <person name="Ivors K.L."/>
            <person name="Jones R.W."/>
            <person name="Kamoun S."/>
            <person name="Krampis K."/>
            <person name="Lamour K.H."/>
            <person name="Lee M.K."/>
            <person name="McDonald W.H."/>
            <person name="Medina M."/>
            <person name="Meijer H.J."/>
            <person name="Nordberg E.K."/>
            <person name="Maclean D.J."/>
            <person name="Ospina-Giraldo M.D."/>
            <person name="Morris P.F."/>
            <person name="Phuntumart V."/>
            <person name="Putnam N.H."/>
            <person name="Rash S."/>
            <person name="Rose J.K."/>
            <person name="Sakihama Y."/>
            <person name="Salamov A.A."/>
            <person name="Savidor A."/>
            <person name="Scheuring C.F."/>
            <person name="Smith B.M."/>
            <person name="Sobral B.W."/>
            <person name="Terry A."/>
            <person name="Torto-Alalibo T.A."/>
            <person name="Win J."/>
            <person name="Xu Z."/>
            <person name="Zhang H."/>
            <person name="Grigoriev I.V."/>
            <person name="Rokhsar D.S."/>
            <person name="Boore J.L."/>
        </authorList>
    </citation>
    <scope>NUCLEOTIDE SEQUENCE [LARGE SCALE GENOMIC DNA]</scope>
    <source>
        <strain evidence="3">Pr102</strain>
    </source>
</reference>
<evidence type="ECO:0000313" key="2">
    <source>
        <dbReference type="EnsemblProtists" id="Phyra83060"/>
    </source>
</evidence>
<dbReference type="Proteomes" id="UP000005238">
    <property type="component" value="Unassembled WGS sequence"/>
</dbReference>
<evidence type="ECO:0000256" key="1">
    <source>
        <dbReference type="SAM" id="SignalP"/>
    </source>
</evidence>
<dbReference type="InParanoid" id="H3GZ67"/>
<accession>H3GZ67</accession>
<proteinExistence type="predicted"/>
<evidence type="ECO:0008006" key="4">
    <source>
        <dbReference type="Google" id="ProtNLM"/>
    </source>
</evidence>
<evidence type="ECO:0000313" key="3">
    <source>
        <dbReference type="Proteomes" id="UP000005238"/>
    </source>
</evidence>
<feature type="chain" id="PRO_5003587962" description="RxLR effector protein" evidence="1">
    <location>
        <begin position="24"/>
        <end position="108"/>
    </location>
</feature>
<keyword evidence="3" id="KW-1185">Reference proteome</keyword>
<protein>
    <recommendedName>
        <fullName evidence="4">RxLR effector protein</fullName>
    </recommendedName>
</protein>
<dbReference type="EMBL" id="DS566079">
    <property type="status" value="NOT_ANNOTATED_CDS"/>
    <property type="molecule type" value="Genomic_DNA"/>
</dbReference>
<feature type="signal peptide" evidence="1">
    <location>
        <begin position="1"/>
        <end position="23"/>
    </location>
</feature>
<dbReference type="EnsemblProtists" id="Phyra83060">
    <property type="protein sequence ID" value="Phyra83060"/>
    <property type="gene ID" value="Phyra83060"/>
</dbReference>
<organism evidence="2 3">
    <name type="scientific">Phytophthora ramorum</name>
    <name type="common">Sudden oak death agent</name>
    <dbReference type="NCBI Taxonomy" id="164328"/>
    <lineage>
        <taxon>Eukaryota</taxon>
        <taxon>Sar</taxon>
        <taxon>Stramenopiles</taxon>
        <taxon>Oomycota</taxon>
        <taxon>Peronosporomycetes</taxon>
        <taxon>Peronosporales</taxon>
        <taxon>Peronosporaceae</taxon>
        <taxon>Phytophthora</taxon>
    </lineage>
</organism>
<dbReference type="HOGENOM" id="CLU_163002_0_0_1"/>
<name>H3GZ67_PHYRM</name>
<dbReference type="STRING" id="164328.H3GZ67"/>
<sequence>MFTSRKISALCLAVVALSGTTHAEQEAAQTFGLLGAGLPGIGVGIPGVASVGVGGPGVVAPGVSVGVPGVVGVGGLPYGTDVSVGANALGVGVANTASQKTYRNLRSE</sequence>
<dbReference type="AlphaFoldDB" id="H3GZ67"/>
<dbReference type="OMA" id="AWVWVLP"/>